<sequence>MIAAFHEQPEVILNQTFENEDCPSQVAMNTFFYSARRALCPADCSFPDCAERCLYVLQQLPALAGIQPLPNGTLFPLSPTIPLRSGDLIVIHVATIKELETLVDAHQALDPYRLVLIVNDEVYDSSRRYHLLNPRYITTTGQAAEQLDPVVRRIIGQPAPYRSAGCQAVSTPS</sequence>
<evidence type="ECO:0000313" key="2">
    <source>
        <dbReference type="Proteomes" id="UP000830055"/>
    </source>
</evidence>
<dbReference type="Proteomes" id="UP000830055">
    <property type="component" value="Chromosome"/>
</dbReference>
<gene>
    <name evidence="1" type="ORF">DPPLL_33040</name>
</gene>
<evidence type="ECO:0000313" key="1">
    <source>
        <dbReference type="EMBL" id="BDD88939.1"/>
    </source>
</evidence>
<protein>
    <submittedName>
        <fullName evidence="1">Uncharacterized protein</fullName>
    </submittedName>
</protein>
<dbReference type="EMBL" id="AP025516">
    <property type="protein sequence ID" value="BDD88939.1"/>
    <property type="molecule type" value="Genomic_DNA"/>
</dbReference>
<organism evidence="1 2">
    <name type="scientific">Desulfofustis limnaeus</name>
    <dbReference type="NCBI Taxonomy" id="2740163"/>
    <lineage>
        <taxon>Bacteria</taxon>
        <taxon>Pseudomonadati</taxon>
        <taxon>Thermodesulfobacteriota</taxon>
        <taxon>Desulfobulbia</taxon>
        <taxon>Desulfobulbales</taxon>
        <taxon>Desulfocapsaceae</taxon>
        <taxon>Desulfofustis</taxon>
    </lineage>
</organism>
<dbReference type="RefSeq" id="WP_284152267.1">
    <property type="nucleotide sequence ID" value="NZ_AP025516.1"/>
</dbReference>
<keyword evidence="2" id="KW-1185">Reference proteome</keyword>
<reference evidence="1 2" key="1">
    <citation type="submission" date="2022-01" db="EMBL/GenBank/DDBJ databases">
        <title>Desulfofustis limnae sp. nov., a novel mesophilic sulfate-reducing bacterium isolated from marsh soil.</title>
        <authorList>
            <person name="Watanabe M."/>
            <person name="Takahashi A."/>
            <person name="Kojima H."/>
            <person name="Fukui M."/>
        </authorList>
    </citation>
    <scope>NUCLEOTIDE SEQUENCE [LARGE SCALE GENOMIC DNA]</scope>
    <source>
        <strain evidence="1 2">PPLL</strain>
    </source>
</reference>
<accession>A0ABM7WD79</accession>
<proteinExistence type="predicted"/>
<name>A0ABM7WD79_9BACT</name>